<comment type="caution">
    <text evidence="2">The sequence shown here is derived from an EMBL/GenBank/DDBJ whole genome shotgun (WGS) entry which is preliminary data.</text>
</comment>
<evidence type="ECO:0000313" key="3">
    <source>
        <dbReference type="Proteomes" id="UP000008366"/>
    </source>
</evidence>
<evidence type="ECO:0000256" key="1">
    <source>
        <dbReference type="SAM" id="MobiDB-lite"/>
    </source>
</evidence>
<dbReference type="Proteomes" id="UP000008366">
    <property type="component" value="Unassembled WGS sequence"/>
</dbReference>
<keyword evidence="3" id="KW-1185">Reference proteome</keyword>
<feature type="compositionally biased region" description="Low complexity" evidence="1">
    <location>
        <begin position="90"/>
        <end position="101"/>
    </location>
</feature>
<name>K6WPL5_9MICO</name>
<feature type="region of interest" description="Disordered" evidence="1">
    <location>
        <begin position="72"/>
        <end position="124"/>
    </location>
</feature>
<evidence type="ECO:0000313" key="2">
    <source>
        <dbReference type="EMBL" id="GAB94072.1"/>
    </source>
</evidence>
<accession>K6WPL5</accession>
<sequence>MVSDYGAPIPPLEPRPDHGRGQGHGQGHDPQPPATMEELRRIISQQQADIAKTRSRSGWILVVATLAMFGACGTNSSSSSSPPDTTHEIQQLQQQVEQSRQSVDELTQQVKELEERLPAPRPSN</sequence>
<organism evidence="2 3">
    <name type="scientific">Kineosphaera limosa NBRC 100340</name>
    <dbReference type="NCBI Taxonomy" id="1184609"/>
    <lineage>
        <taxon>Bacteria</taxon>
        <taxon>Bacillati</taxon>
        <taxon>Actinomycetota</taxon>
        <taxon>Actinomycetes</taxon>
        <taxon>Micrococcales</taxon>
        <taxon>Dermatophilaceae</taxon>
        <taxon>Kineosphaera</taxon>
    </lineage>
</organism>
<dbReference type="EMBL" id="BAHD01000002">
    <property type="protein sequence ID" value="GAB94072.1"/>
    <property type="molecule type" value="Genomic_DNA"/>
</dbReference>
<protein>
    <submittedName>
        <fullName evidence="2">Uncharacterized protein</fullName>
    </submittedName>
</protein>
<dbReference type="STRING" id="1184609.KILIM_002_00290"/>
<reference evidence="2 3" key="1">
    <citation type="submission" date="2012-08" db="EMBL/GenBank/DDBJ databases">
        <title>Whole genome shotgun sequence of Kineosphaera limosa NBRC 100340.</title>
        <authorList>
            <person name="Yoshida I."/>
            <person name="Isaki S."/>
            <person name="Hosoyama A."/>
            <person name="Tsuchikane K."/>
            <person name="Katsumata H."/>
            <person name="Ando Y."/>
            <person name="Ohji S."/>
            <person name="Hamada M."/>
            <person name="Tamura T."/>
            <person name="Yamazoe A."/>
            <person name="Yamazaki S."/>
            <person name="Fujita N."/>
        </authorList>
    </citation>
    <scope>NUCLEOTIDE SEQUENCE [LARGE SCALE GENOMIC DNA]</scope>
    <source>
        <strain evidence="2 3">NBRC 100340</strain>
    </source>
</reference>
<dbReference type="AlphaFoldDB" id="K6WPL5"/>
<gene>
    <name evidence="2" type="ORF">KILIM_002_00290</name>
</gene>
<feature type="region of interest" description="Disordered" evidence="1">
    <location>
        <begin position="1"/>
        <end position="34"/>
    </location>
</feature>
<proteinExistence type="predicted"/>